<dbReference type="Pfam" id="PF20773">
    <property type="entry name" value="InhA-like_MAM"/>
    <property type="match status" value="1"/>
</dbReference>
<comment type="cofactor">
    <cofactor evidence="1">
        <name>Zn(2+)</name>
        <dbReference type="ChEBI" id="CHEBI:29105"/>
    </cofactor>
</comment>
<dbReference type="InterPro" id="IPR048665">
    <property type="entry name" value="InhA-like_VEG"/>
</dbReference>
<evidence type="ECO:0000256" key="1">
    <source>
        <dbReference type="ARBA" id="ARBA00001947"/>
    </source>
</evidence>
<evidence type="ECO:0000256" key="5">
    <source>
        <dbReference type="ARBA" id="ARBA00022723"/>
    </source>
</evidence>
<keyword evidence="4" id="KW-0645">Protease</keyword>
<dbReference type="PANTHER" id="PTHR13062:SF12">
    <property type="entry name" value="ALPHA-2-MACROGLOBULIN DOMAIN-CONTAINING PROTEIN"/>
    <property type="match status" value="1"/>
</dbReference>
<comment type="subcellular location">
    <subcellularLocation>
        <location evidence="2">Secreted</location>
    </subcellularLocation>
</comment>
<accession>A0ABN1RTT9</accession>
<evidence type="ECO:0000256" key="9">
    <source>
        <dbReference type="ARBA" id="ARBA00023049"/>
    </source>
</evidence>
<protein>
    <submittedName>
        <fullName evidence="13">Immune inhibitor A</fullName>
    </submittedName>
</protein>
<dbReference type="InterPro" id="IPR012300">
    <property type="entry name" value="Pept_M6_InhA"/>
</dbReference>
<evidence type="ECO:0000256" key="7">
    <source>
        <dbReference type="ARBA" id="ARBA00022801"/>
    </source>
</evidence>
<evidence type="ECO:0000313" key="13">
    <source>
        <dbReference type="EMBL" id="GAA0963117.1"/>
    </source>
</evidence>
<feature type="compositionally biased region" description="Low complexity" evidence="10">
    <location>
        <begin position="48"/>
        <end position="57"/>
    </location>
</feature>
<dbReference type="InterPro" id="IPR008757">
    <property type="entry name" value="Peptidase_M6-like_domain"/>
</dbReference>
<keyword evidence="6" id="KW-0732">Signal</keyword>
<dbReference type="NCBIfam" id="TIGR03296">
    <property type="entry name" value="M6dom_TIGR03296"/>
    <property type="match status" value="1"/>
</dbReference>
<evidence type="ECO:0000256" key="8">
    <source>
        <dbReference type="ARBA" id="ARBA00022833"/>
    </source>
</evidence>
<sequence>MNTLRHKRGVLFLYREGIVRKVSAGLFSLALATTFGLSMASAGNAAQLPAGPAAAPAVSEPQATSDELPNPAEDKRRELREEALTKVLNGTAKAEKRGASTVVKLGKKDKGVKGSLTAGKTASAAKAKVDEYVELSREKTDKIFVVLAEFGNERHPNYPDKDQAPAIPGPATFEGPLHNAIPAPDRSVDNSTVWQANYDQAHYQQLYFGDGNSVKKYYEKQSSGRYSVDGEVTNWVKVKYNEARYGRSNGFPCVGNVCNNTWALVADAVNQWVADQKAAGRTTAEIKADLATFDQWDRYDYDGDGNFNEPDGYIDHFQIVHSGGDQADGDPQQGEDAIWSHRWYVGVAGGPANNPAGGAQIGDTGLWVGDYTIQPENGGISVFAHEFGHDLGLPDLYDTSGAAVENGVNWWSIMAQSRVSKPTDGGIGEQAADFGAWEKLQLGWLDYEIVAAGQERKLELGPHEYNSTNPQAVVVTLPKKLVTSPLQPPAVGAKSWWSGRGDNFTHTMNRQVAIPAGTTSLTFQANWSIEDCGPDTACDYAYVEVNDGTGYKPIAGNITHPGEGNGIDGDSNGWKPATFDLSAYAGKTVGLQFRYTTDPNTGGFGIHVDDIKVTNGATTVLSSGAEATPEGWTLNGFSSVGATLTTPYDNYYIASHRNYVSYDENLKTGPYNFGWANSLPDKVEHFPMQEGLLISYWDTSMGDNNVNVHPGSGEILPIDSHPTPINRLDGGIWRPRVSGYDAPFGLTKADSFTLHLNGQASYIRGQAAQPLFNDSLSYWDATQPQNSVKVPNNGVNIRVTSRDNTSLKVRISSRN</sequence>
<dbReference type="SUPFAM" id="SSF55486">
    <property type="entry name" value="Metalloproteases ('zincins'), catalytic domain"/>
    <property type="match status" value="1"/>
</dbReference>
<evidence type="ECO:0000256" key="4">
    <source>
        <dbReference type="ARBA" id="ARBA00022670"/>
    </source>
</evidence>
<keyword evidence="7" id="KW-0378">Hydrolase</keyword>
<keyword evidence="5" id="KW-0479">Metal-binding</keyword>
<dbReference type="Proteomes" id="UP001500542">
    <property type="component" value="Unassembled WGS sequence"/>
</dbReference>
<proteinExistence type="predicted"/>
<evidence type="ECO:0000256" key="6">
    <source>
        <dbReference type="ARBA" id="ARBA00022729"/>
    </source>
</evidence>
<keyword evidence="8" id="KW-0862">Zinc</keyword>
<keyword evidence="3" id="KW-0964">Secreted</keyword>
<feature type="domain" description="Peptidase M6-like" evidence="11">
    <location>
        <begin position="132"/>
        <end position="444"/>
    </location>
</feature>
<evidence type="ECO:0000256" key="2">
    <source>
        <dbReference type="ARBA" id="ARBA00004613"/>
    </source>
</evidence>
<reference evidence="13 14" key="1">
    <citation type="journal article" date="2019" name="Int. J. Syst. Evol. Microbiol.">
        <title>The Global Catalogue of Microorganisms (GCM) 10K type strain sequencing project: providing services to taxonomists for standard genome sequencing and annotation.</title>
        <authorList>
            <consortium name="The Broad Institute Genomics Platform"/>
            <consortium name="The Broad Institute Genome Sequencing Center for Infectious Disease"/>
            <person name="Wu L."/>
            <person name="Ma J."/>
        </authorList>
    </citation>
    <scope>NUCLEOTIDE SEQUENCE [LARGE SCALE GENOMIC DNA]</scope>
    <source>
        <strain evidence="13 14">JCM 10977</strain>
    </source>
</reference>
<dbReference type="Pfam" id="PF05547">
    <property type="entry name" value="Peptidase_M6"/>
    <property type="match status" value="1"/>
</dbReference>
<evidence type="ECO:0000256" key="3">
    <source>
        <dbReference type="ARBA" id="ARBA00022525"/>
    </source>
</evidence>
<feature type="domain" description="Immune inhibitor A-like metallopeptidase VEG" evidence="12">
    <location>
        <begin position="648"/>
        <end position="803"/>
    </location>
</feature>
<evidence type="ECO:0000313" key="14">
    <source>
        <dbReference type="Proteomes" id="UP001500542"/>
    </source>
</evidence>
<gene>
    <name evidence="13" type="ORF">GCM10009554_82070</name>
</gene>
<dbReference type="PIRSF" id="PIRSF007519">
    <property type="entry name" value="Protease_InhA"/>
    <property type="match status" value="1"/>
</dbReference>
<keyword evidence="14" id="KW-1185">Reference proteome</keyword>
<dbReference type="EMBL" id="BAAAHK010000025">
    <property type="protein sequence ID" value="GAA0963117.1"/>
    <property type="molecule type" value="Genomic_DNA"/>
</dbReference>
<keyword evidence="9" id="KW-0482">Metalloprotease</keyword>
<evidence type="ECO:0000256" key="10">
    <source>
        <dbReference type="SAM" id="MobiDB-lite"/>
    </source>
</evidence>
<dbReference type="PANTHER" id="PTHR13062">
    <property type="entry name" value="COLLAGENASE"/>
    <property type="match status" value="1"/>
</dbReference>
<dbReference type="Pfam" id="PF20774">
    <property type="entry name" value="InhA-like_VEG"/>
    <property type="match status" value="1"/>
</dbReference>
<name>A0ABN1RTT9_9ACTN</name>
<organism evidence="13 14">
    <name type="scientific">Kribbella koreensis</name>
    <dbReference type="NCBI Taxonomy" id="57909"/>
    <lineage>
        <taxon>Bacteria</taxon>
        <taxon>Bacillati</taxon>
        <taxon>Actinomycetota</taxon>
        <taxon>Actinomycetes</taxon>
        <taxon>Propionibacteriales</taxon>
        <taxon>Kribbellaceae</taxon>
        <taxon>Kribbella</taxon>
    </lineage>
</organism>
<feature type="region of interest" description="Disordered" evidence="10">
    <location>
        <begin position="48"/>
        <end position="73"/>
    </location>
</feature>
<comment type="caution">
    <text evidence="13">The sequence shown here is derived from an EMBL/GenBank/DDBJ whole genome shotgun (WGS) entry which is preliminary data.</text>
</comment>
<evidence type="ECO:0000259" key="11">
    <source>
        <dbReference type="Pfam" id="PF05547"/>
    </source>
</evidence>
<evidence type="ECO:0000259" key="12">
    <source>
        <dbReference type="Pfam" id="PF20774"/>
    </source>
</evidence>